<accession>A0A7C9BDB1</accession>
<dbReference type="Gene3D" id="3.40.50.720">
    <property type="entry name" value="NAD(P)-binding Rossmann-like Domain"/>
    <property type="match status" value="1"/>
</dbReference>
<dbReference type="InterPro" id="IPR000683">
    <property type="entry name" value="Gfo/Idh/MocA-like_OxRdtase_N"/>
</dbReference>
<feature type="domain" description="Gfo/Idh/MocA-like oxidoreductase N-terminal" evidence="3">
    <location>
        <begin position="27"/>
        <end position="142"/>
    </location>
</feature>
<proteinExistence type="inferred from homology"/>
<feature type="domain" description="GFO/IDH/MocA-like oxidoreductase" evidence="4">
    <location>
        <begin position="157"/>
        <end position="268"/>
    </location>
</feature>
<dbReference type="Pfam" id="PF01408">
    <property type="entry name" value="GFO_IDH_MocA"/>
    <property type="match status" value="1"/>
</dbReference>
<dbReference type="Pfam" id="PF22725">
    <property type="entry name" value="GFO_IDH_MocA_C3"/>
    <property type="match status" value="1"/>
</dbReference>
<dbReference type="Gene3D" id="3.30.360.10">
    <property type="entry name" value="Dihydrodipicolinate Reductase, domain 2"/>
    <property type="match status" value="1"/>
</dbReference>
<evidence type="ECO:0000313" key="5">
    <source>
        <dbReference type="EMBL" id="MPR34698.1"/>
    </source>
</evidence>
<dbReference type="Proteomes" id="UP000479293">
    <property type="component" value="Unassembled WGS sequence"/>
</dbReference>
<dbReference type="GO" id="GO:0016491">
    <property type="term" value="F:oxidoreductase activity"/>
    <property type="evidence" value="ECO:0007669"/>
    <property type="project" value="UniProtKB-KW"/>
</dbReference>
<dbReference type="PANTHER" id="PTHR22604">
    <property type="entry name" value="OXIDOREDUCTASES"/>
    <property type="match status" value="1"/>
</dbReference>
<evidence type="ECO:0000259" key="3">
    <source>
        <dbReference type="Pfam" id="PF01408"/>
    </source>
</evidence>
<comment type="similarity">
    <text evidence="1">Belongs to the Gfo/Idh/MocA family.</text>
</comment>
<evidence type="ECO:0000256" key="2">
    <source>
        <dbReference type="ARBA" id="ARBA00023002"/>
    </source>
</evidence>
<gene>
    <name evidence="5" type="ORF">GBK04_15365</name>
</gene>
<protein>
    <submittedName>
        <fullName evidence="5">Gfo/Idh/MocA family oxidoreductase</fullName>
    </submittedName>
</protein>
<dbReference type="SUPFAM" id="SSF51735">
    <property type="entry name" value="NAD(P)-binding Rossmann-fold domains"/>
    <property type="match status" value="1"/>
</dbReference>
<dbReference type="EMBL" id="WHLY01000002">
    <property type="protein sequence ID" value="MPR34698.1"/>
    <property type="molecule type" value="Genomic_DNA"/>
</dbReference>
<name>A0A7C9BDB1_9BACT</name>
<dbReference type="GO" id="GO:0000166">
    <property type="term" value="F:nucleotide binding"/>
    <property type="evidence" value="ECO:0007669"/>
    <property type="project" value="InterPro"/>
</dbReference>
<dbReference type="PANTHER" id="PTHR22604:SF105">
    <property type="entry name" value="TRANS-1,2-DIHYDROBENZENE-1,2-DIOL DEHYDROGENASE"/>
    <property type="match status" value="1"/>
</dbReference>
<evidence type="ECO:0000259" key="4">
    <source>
        <dbReference type="Pfam" id="PF22725"/>
    </source>
</evidence>
<keyword evidence="6" id="KW-1185">Reference proteome</keyword>
<evidence type="ECO:0000313" key="6">
    <source>
        <dbReference type="Proteomes" id="UP000479293"/>
    </source>
</evidence>
<dbReference type="AlphaFoldDB" id="A0A7C9BDB1"/>
<organism evidence="5 6">
    <name type="scientific">Salmonirosea aquatica</name>
    <dbReference type="NCBI Taxonomy" id="2654236"/>
    <lineage>
        <taxon>Bacteria</taxon>
        <taxon>Pseudomonadati</taxon>
        <taxon>Bacteroidota</taxon>
        <taxon>Cytophagia</taxon>
        <taxon>Cytophagales</taxon>
        <taxon>Spirosomataceae</taxon>
        <taxon>Salmonirosea</taxon>
    </lineage>
</organism>
<dbReference type="InterPro" id="IPR055170">
    <property type="entry name" value="GFO_IDH_MocA-like_dom"/>
</dbReference>
<dbReference type="SUPFAM" id="SSF55347">
    <property type="entry name" value="Glyceraldehyde-3-phosphate dehydrogenase-like, C-terminal domain"/>
    <property type="match status" value="1"/>
</dbReference>
<dbReference type="InterPro" id="IPR036291">
    <property type="entry name" value="NAD(P)-bd_dom_sf"/>
</dbReference>
<reference evidence="5 6" key="1">
    <citation type="submission" date="2019-10" db="EMBL/GenBank/DDBJ databases">
        <title>Draft Genome Sequence of Cytophagaceae sp. SJW1-29.</title>
        <authorList>
            <person name="Choi A."/>
        </authorList>
    </citation>
    <scope>NUCLEOTIDE SEQUENCE [LARGE SCALE GENOMIC DNA]</scope>
    <source>
        <strain evidence="5 6">SJW1-29</strain>
    </source>
</reference>
<sequence>MIEQNNFPFNHSIINSINYSELNNPIRWGILAPGHIAHKFAQDLARVESAKLMAVASRDLERAQEFAKEYDAPYAYGTYAGLADCPELDIVYIASPHVGHHAHTLLCLNAGLAVLCEKPFGMNLGQVEEMVSRAREKKLFLMEALWSRFMPTTLKTLELIRAGTIGKVLGVRADFGFKAIQDPRKRLFNKELGGGALLDIGIYPLFWSYAILGMPAQVKASAIFSDTEVDVSTGMVLTYDSEAFAFLDCTLLARTDCEAIVYGELGCIRVHSRWHNSQALTLELTEQEPEHFEFVREAHGYHYEIESVGHALRAGLTENPDWSHQDSLNLMSLLDRVRGEIGLEYKA</sequence>
<evidence type="ECO:0000256" key="1">
    <source>
        <dbReference type="ARBA" id="ARBA00010928"/>
    </source>
</evidence>
<comment type="caution">
    <text evidence="5">The sequence shown here is derived from an EMBL/GenBank/DDBJ whole genome shotgun (WGS) entry which is preliminary data.</text>
</comment>
<dbReference type="InterPro" id="IPR050984">
    <property type="entry name" value="Gfo/Idh/MocA_domain"/>
</dbReference>
<keyword evidence="2" id="KW-0560">Oxidoreductase</keyword>